<feature type="transmembrane region" description="Helical" evidence="1">
    <location>
        <begin position="12"/>
        <end position="30"/>
    </location>
</feature>
<keyword evidence="1" id="KW-0472">Membrane</keyword>
<keyword evidence="1" id="KW-0812">Transmembrane</keyword>
<dbReference type="EMBL" id="LNQE01001865">
    <property type="protein sequence ID" value="KUG03932.1"/>
    <property type="molecule type" value="Genomic_DNA"/>
</dbReference>
<name>A0A0W8E5P5_9ZZZZ</name>
<evidence type="ECO:0000256" key="1">
    <source>
        <dbReference type="SAM" id="Phobius"/>
    </source>
</evidence>
<gene>
    <name evidence="2" type="ORF">ASZ90_018712</name>
</gene>
<reference evidence="2" key="1">
    <citation type="journal article" date="2015" name="Proc. Natl. Acad. Sci. U.S.A.">
        <title>Networks of energetic and metabolic interactions define dynamics in microbial communities.</title>
        <authorList>
            <person name="Embree M."/>
            <person name="Liu J.K."/>
            <person name="Al-Bassam M.M."/>
            <person name="Zengler K."/>
        </authorList>
    </citation>
    <scope>NUCLEOTIDE SEQUENCE</scope>
</reference>
<keyword evidence="1" id="KW-1133">Transmembrane helix</keyword>
<organism evidence="2">
    <name type="scientific">hydrocarbon metagenome</name>
    <dbReference type="NCBI Taxonomy" id="938273"/>
    <lineage>
        <taxon>unclassified sequences</taxon>
        <taxon>metagenomes</taxon>
        <taxon>ecological metagenomes</taxon>
    </lineage>
</organism>
<dbReference type="AlphaFoldDB" id="A0A0W8E5P5"/>
<protein>
    <submittedName>
        <fullName evidence="2">N-acetylmuramoyl-l-alanine amidase</fullName>
    </submittedName>
</protein>
<sequence>MIIDIYKYRRTIICTAIIGFVSAVFFFLALDDNCNDQAPIIEDSAQYGEFLSWAEVNKLFPKYCEAKVIDLETGSHFMIQRRGGTYHADVQPLTARDTEVMKKIYNDKWSWKRRAVIIQLDNNQKIAASMNGMPHGLGNIEGNNFDGHFCIHFKDSTTHGSRKVDTAHQLMIWKSAGLLDRQLSSLKAGDTIDVFLAAVDQGEKITAVKLLDTGSWNTILLLELANIDDIKTYEITPVDGNTFQTNVRLIYKGSSTSYNKSLLIETIQRGTNWRIDSQSLTPLFKANNEIPSTSIDAGVFEEDLEAGSL</sequence>
<accession>A0A0W8E5P5</accession>
<evidence type="ECO:0000313" key="2">
    <source>
        <dbReference type="EMBL" id="KUG03932.1"/>
    </source>
</evidence>
<comment type="caution">
    <text evidence="2">The sequence shown here is derived from an EMBL/GenBank/DDBJ whole genome shotgun (WGS) entry which is preliminary data.</text>
</comment>
<proteinExistence type="predicted"/>